<dbReference type="Pfam" id="PF21935">
    <property type="entry name" value="TetR_C_45"/>
    <property type="match status" value="1"/>
</dbReference>
<evidence type="ECO:0000256" key="4">
    <source>
        <dbReference type="PROSITE-ProRule" id="PRU00335"/>
    </source>
</evidence>
<evidence type="ECO:0000313" key="6">
    <source>
        <dbReference type="EMBL" id="EKX63020.1"/>
    </source>
</evidence>
<dbReference type="GO" id="GO:0003700">
    <property type="term" value="F:DNA-binding transcription factor activity"/>
    <property type="evidence" value="ECO:0007669"/>
    <property type="project" value="TreeGrafter"/>
</dbReference>
<organism evidence="6 7">
    <name type="scientific">Streptomyces ipomoeae 91-03</name>
    <dbReference type="NCBI Taxonomy" id="698759"/>
    <lineage>
        <taxon>Bacteria</taxon>
        <taxon>Bacillati</taxon>
        <taxon>Actinomycetota</taxon>
        <taxon>Actinomycetes</taxon>
        <taxon>Kitasatosporales</taxon>
        <taxon>Streptomycetaceae</taxon>
        <taxon>Streptomyces</taxon>
    </lineage>
</organism>
<dbReference type="PANTHER" id="PTHR30055">
    <property type="entry name" value="HTH-TYPE TRANSCRIPTIONAL REGULATOR RUTR"/>
    <property type="match status" value="1"/>
</dbReference>
<dbReference type="InterPro" id="IPR050109">
    <property type="entry name" value="HTH-type_TetR-like_transc_reg"/>
</dbReference>
<dbReference type="InterPro" id="IPR001647">
    <property type="entry name" value="HTH_TetR"/>
</dbReference>
<evidence type="ECO:0000259" key="5">
    <source>
        <dbReference type="PROSITE" id="PS50977"/>
    </source>
</evidence>
<dbReference type="NCBIfam" id="NF041196">
    <property type="entry name" value="ScbR_bind_reg"/>
    <property type="match status" value="1"/>
</dbReference>
<dbReference type="InterPro" id="IPR009057">
    <property type="entry name" value="Homeodomain-like_sf"/>
</dbReference>
<accession>L1KR97</accession>
<feature type="DNA-binding region" description="H-T-H motif" evidence="4">
    <location>
        <begin position="31"/>
        <end position="50"/>
    </location>
</feature>
<dbReference type="AlphaFoldDB" id="L1KR97"/>
<dbReference type="SUPFAM" id="SSF48498">
    <property type="entry name" value="Tetracyclin repressor-like, C-terminal domain"/>
    <property type="match status" value="1"/>
</dbReference>
<dbReference type="RefSeq" id="WP_009326931.1">
    <property type="nucleotide sequence ID" value="NZ_AEJC01000470.1"/>
</dbReference>
<keyword evidence="1" id="KW-0805">Transcription regulation</keyword>
<reference evidence="6 7" key="1">
    <citation type="submission" date="2012-11" db="EMBL/GenBank/DDBJ databases">
        <authorList>
            <person name="Huguet-Tapia J.C."/>
            <person name="Durkin A.S."/>
            <person name="Pettis G.S."/>
            <person name="Badger J.H."/>
        </authorList>
    </citation>
    <scope>NUCLEOTIDE SEQUENCE [LARGE SCALE GENOMIC DNA]</scope>
    <source>
        <strain evidence="6 7">91-03</strain>
    </source>
</reference>
<evidence type="ECO:0000256" key="3">
    <source>
        <dbReference type="ARBA" id="ARBA00023163"/>
    </source>
</evidence>
<keyword evidence="7" id="KW-1185">Reference proteome</keyword>
<dbReference type="Gene3D" id="1.10.357.10">
    <property type="entry name" value="Tetracycline Repressor, domain 2"/>
    <property type="match status" value="1"/>
</dbReference>
<dbReference type="PATRIC" id="fig|698759.3.peg.6301"/>
<name>L1KR97_9ACTN</name>
<evidence type="ECO:0000256" key="2">
    <source>
        <dbReference type="ARBA" id="ARBA00023125"/>
    </source>
</evidence>
<dbReference type="GO" id="GO:0000976">
    <property type="term" value="F:transcription cis-regulatory region binding"/>
    <property type="evidence" value="ECO:0007669"/>
    <property type="project" value="TreeGrafter"/>
</dbReference>
<dbReference type="Pfam" id="PF00440">
    <property type="entry name" value="TetR_N"/>
    <property type="match status" value="1"/>
</dbReference>
<keyword evidence="3" id="KW-0804">Transcription</keyword>
<keyword evidence="2 4" id="KW-0238">DNA-binding</keyword>
<dbReference type="EMBL" id="AEJC01000470">
    <property type="protein sequence ID" value="EKX63020.1"/>
    <property type="molecule type" value="Genomic_DNA"/>
</dbReference>
<dbReference type="PROSITE" id="PS50977">
    <property type="entry name" value="HTH_TETR_2"/>
    <property type="match status" value="1"/>
</dbReference>
<dbReference type="PANTHER" id="PTHR30055:SF234">
    <property type="entry name" value="HTH-TYPE TRANSCRIPTIONAL REGULATOR BETI"/>
    <property type="match status" value="1"/>
</dbReference>
<evidence type="ECO:0000313" key="7">
    <source>
        <dbReference type="Proteomes" id="UP000010411"/>
    </source>
</evidence>
<dbReference type="PROSITE" id="PS01081">
    <property type="entry name" value="HTH_TETR_1"/>
    <property type="match status" value="1"/>
</dbReference>
<proteinExistence type="predicted"/>
<dbReference type="InterPro" id="IPR047923">
    <property type="entry name" value="ArpA-like"/>
</dbReference>
<dbReference type="InterPro" id="IPR023772">
    <property type="entry name" value="DNA-bd_HTH_TetR-type_CS"/>
</dbReference>
<protein>
    <submittedName>
        <fullName evidence="6">Transcriptional regulator, TetR family</fullName>
    </submittedName>
</protein>
<comment type="caution">
    <text evidence="6">The sequence shown here is derived from an EMBL/GenBank/DDBJ whole genome shotgun (WGS) entry which is preliminary data.</text>
</comment>
<dbReference type="SUPFAM" id="SSF46689">
    <property type="entry name" value="Homeodomain-like"/>
    <property type="match status" value="1"/>
</dbReference>
<sequence>MAQQARAVETRRLILQGAAMVFDELGYDAASIKEILSRVSVTKGALYFHFPSKEDLARGVLQEQTLHVHVSPQATKLQEVVDLTMNVAHALPNDAMLRAGSRLAMERGSVDFAAHSPYLAWAKVCEELLEQAKRDGEVLPHVDCRATAELIVGSFTGIQAFSQVSSGLLDLEERVSVMWKHILPSVAVPAALARLDTGPDRGTRLHKAAAAQGAAVTQESAAG</sequence>
<evidence type="ECO:0000256" key="1">
    <source>
        <dbReference type="ARBA" id="ARBA00023015"/>
    </source>
</evidence>
<dbReference type="Proteomes" id="UP000010411">
    <property type="component" value="Unassembled WGS sequence"/>
</dbReference>
<gene>
    <name evidence="6" type="ORF">STRIP9103_03568</name>
</gene>
<feature type="domain" description="HTH tetR-type" evidence="5">
    <location>
        <begin position="8"/>
        <end position="68"/>
    </location>
</feature>
<dbReference type="InterPro" id="IPR036271">
    <property type="entry name" value="Tet_transcr_reg_TetR-rel_C_sf"/>
</dbReference>
<dbReference type="PRINTS" id="PR00455">
    <property type="entry name" value="HTHTETR"/>
</dbReference>
<dbReference type="GeneID" id="301700588"/>
<dbReference type="InterPro" id="IPR054126">
    <property type="entry name" value="CprB_TetR_C"/>
</dbReference>